<name>A0A5E4MSX8_9HEMI</name>
<evidence type="ECO:0000313" key="3">
    <source>
        <dbReference type="Proteomes" id="UP000325440"/>
    </source>
</evidence>
<accession>A0A5E4MSX8</accession>
<organism evidence="2 3">
    <name type="scientific">Cinara cedri</name>
    <dbReference type="NCBI Taxonomy" id="506608"/>
    <lineage>
        <taxon>Eukaryota</taxon>
        <taxon>Metazoa</taxon>
        <taxon>Ecdysozoa</taxon>
        <taxon>Arthropoda</taxon>
        <taxon>Hexapoda</taxon>
        <taxon>Insecta</taxon>
        <taxon>Pterygota</taxon>
        <taxon>Neoptera</taxon>
        <taxon>Paraneoptera</taxon>
        <taxon>Hemiptera</taxon>
        <taxon>Sternorrhyncha</taxon>
        <taxon>Aphidomorpha</taxon>
        <taxon>Aphidoidea</taxon>
        <taxon>Aphididae</taxon>
        <taxon>Lachninae</taxon>
        <taxon>Cinara</taxon>
    </lineage>
</organism>
<keyword evidence="3" id="KW-1185">Reference proteome</keyword>
<proteinExistence type="predicted"/>
<feature type="region of interest" description="Disordered" evidence="1">
    <location>
        <begin position="198"/>
        <end position="238"/>
    </location>
</feature>
<evidence type="ECO:0000313" key="2">
    <source>
        <dbReference type="EMBL" id="VVC32515.1"/>
    </source>
</evidence>
<gene>
    <name evidence="2" type="ORF">CINCED_3A000418</name>
</gene>
<protein>
    <submittedName>
        <fullName evidence="2">Uncharacterized protein</fullName>
    </submittedName>
</protein>
<dbReference type="AlphaFoldDB" id="A0A5E4MSX8"/>
<dbReference type="Proteomes" id="UP000325440">
    <property type="component" value="Unassembled WGS sequence"/>
</dbReference>
<dbReference type="EMBL" id="CABPRJ010000956">
    <property type="protein sequence ID" value="VVC32515.1"/>
    <property type="molecule type" value="Genomic_DNA"/>
</dbReference>
<feature type="region of interest" description="Disordered" evidence="1">
    <location>
        <begin position="85"/>
        <end position="114"/>
    </location>
</feature>
<sequence length="386" mass="43432">MHYRIDDSELEIVAVFNGETIVLEMRLIVCEVTNNTRTNEEPNVEEPDLMVCSSDQSGDQISCSMTADLVSQSFPRCNFPFPQGGENITNELGKNEEPHVEEPESTDSSDYNACDQASNSSTAYLISPSYPLNVWPSETGDNPTQFIDADSDGEEPLSCLRRLILRTLVRSLSSTADLISPSYPLKVWLSETGDDSTQIIDVDSDDEEPESTDFSDNLGCDQSSSSSTADLASGRKGEMQTGSLCGDNAAQMIDESCMEAIIRVVNLTIRRVQPVENVLKYFQFILFDLNMGEQMYGRIYCHLHDQKVWWYNRKCDSELKIVGKLYGGFIVQGMRLNLPDQWKPSARMVLNHLENDDTQYLNFARSAFKQLNQDLPNKYSHLIKVC</sequence>
<reference evidence="2 3" key="1">
    <citation type="submission" date="2019-08" db="EMBL/GenBank/DDBJ databases">
        <authorList>
            <person name="Alioto T."/>
            <person name="Alioto T."/>
            <person name="Gomez Garrido J."/>
        </authorList>
    </citation>
    <scope>NUCLEOTIDE SEQUENCE [LARGE SCALE GENOMIC DNA]</scope>
</reference>
<feature type="compositionally biased region" description="Basic and acidic residues" evidence="1">
    <location>
        <begin position="93"/>
        <end position="102"/>
    </location>
</feature>
<evidence type="ECO:0000256" key="1">
    <source>
        <dbReference type="SAM" id="MobiDB-lite"/>
    </source>
</evidence>
<feature type="compositionally biased region" description="Acidic residues" evidence="1">
    <location>
        <begin position="202"/>
        <end position="213"/>
    </location>
</feature>